<feature type="region of interest" description="Disordered" evidence="5">
    <location>
        <begin position="410"/>
        <end position="431"/>
    </location>
</feature>
<dbReference type="EMBL" id="KN714739">
    <property type="protein sequence ID" value="KUI59940.1"/>
    <property type="molecule type" value="Genomic_DNA"/>
</dbReference>
<proteinExistence type="inferred from homology"/>
<dbReference type="STRING" id="694573.A0A194V7M5"/>
<gene>
    <name evidence="7" type="ORF">VP1G_07154</name>
</gene>
<keyword evidence="3" id="KW-0378">Hydrolase</keyword>
<feature type="region of interest" description="Disordered" evidence="5">
    <location>
        <begin position="611"/>
        <end position="631"/>
    </location>
</feature>
<dbReference type="Pfam" id="PF02902">
    <property type="entry name" value="Peptidase_C48"/>
    <property type="match status" value="1"/>
</dbReference>
<evidence type="ECO:0000256" key="1">
    <source>
        <dbReference type="ARBA" id="ARBA00005234"/>
    </source>
</evidence>
<feature type="compositionally biased region" description="Low complexity" evidence="5">
    <location>
        <begin position="497"/>
        <end position="520"/>
    </location>
</feature>
<dbReference type="InterPro" id="IPR003653">
    <property type="entry name" value="Peptidase_C48_C"/>
</dbReference>
<evidence type="ECO:0000256" key="3">
    <source>
        <dbReference type="ARBA" id="ARBA00022801"/>
    </source>
</evidence>
<dbReference type="SUPFAM" id="SSF54001">
    <property type="entry name" value="Cysteine proteinases"/>
    <property type="match status" value="1"/>
</dbReference>
<dbReference type="PROSITE" id="PS50600">
    <property type="entry name" value="ULP_PROTEASE"/>
    <property type="match status" value="1"/>
</dbReference>
<feature type="region of interest" description="Disordered" evidence="5">
    <location>
        <begin position="488"/>
        <end position="525"/>
    </location>
</feature>
<comment type="similarity">
    <text evidence="1">Belongs to the peptidase C48 family.</text>
</comment>
<sequence>MPQKRHSETNEADLTGDVVMRDAPTELAEQSYMSRVAKLGTHICNGIFQGVSSLLSLATPVYQNVVRPFATPVAGRAYNQAVGSLFAARDRFMHDIVEIRQSTDDGLSVKRFKRLPLRTACTKAKLKNTLPISYLKALPDGQYCWTNRIKDHLGAQNHQLVDRWFSELMSLIDVDACLPLLPEVTDVISPLQVPASVTTRVQASGKNETLSILMHNYYIINHKKNWPDEEPDIKTYIEVGKQFIHELKKLSRIYQLVYNDLGRVPFLKQLGFTPLETLEAPDKDGLLSHGERKPYYDCVIFLNFLLDQREAFNQMFPAQTIAGIIADFDALHKDEPPPSYVDWPGKYERVPGAFPDDSATNSLFDTVAMRNFEPVRLYEHKNPSPSKFETYDTPMRNAPQKNAIYWDHKGHARARKPALRTRKTSTAAKKSARFRQSHIQFYLSSNNEPVKRTYPKEDIKKDIKEDIKDIKDIKEDVKESIKESIKENIKGNVHENTTPAVPAAPDAPGAPAASATPGTPNKMSPLEYEIITETMRRAREAEEAATKQRQSSDDSPWRFLAPRNREKLGRKKPKTLDEFFAQDDDWGLGPLKLSREKRDDFDTRKQLIEDASHQAQREAEAEKKRKEEEERRIAEERQRAIEEERRKEEVQRRRAEEELRLAEQKRIQEEDDRLAQTGELRQPHKPVVPLLADQWIAKAQNTLRARPNMELAKTPEGSPLTCKDFATLVTPNQWLNDEVVNGTLLHLANYVNLKAGIKNTRVQTAKVQVFNSFFGKKIWEDGGVGTQRQMRRTGIKKETFLDIEAVLIPICRGAHWTLLVVRPKHKEVFHLDSLSGTGNEALMNKALKWVAMVMEETFVRSDWAMKTIVSPRQSNFDDCGVHTVTNGICIALGIDPATSYQATEMDFQRLRIAGVLLNNGFVGDFSLDGY</sequence>
<keyword evidence="8" id="KW-1185">Reference proteome</keyword>
<evidence type="ECO:0000313" key="8">
    <source>
        <dbReference type="Proteomes" id="UP000078576"/>
    </source>
</evidence>
<dbReference type="GO" id="GO:0005634">
    <property type="term" value="C:nucleus"/>
    <property type="evidence" value="ECO:0007669"/>
    <property type="project" value="TreeGrafter"/>
</dbReference>
<keyword evidence="2 7" id="KW-0645">Protease</keyword>
<dbReference type="PANTHER" id="PTHR12606:SF141">
    <property type="entry name" value="GH15225P-RELATED"/>
    <property type="match status" value="1"/>
</dbReference>
<evidence type="ECO:0000256" key="4">
    <source>
        <dbReference type="ARBA" id="ARBA00022807"/>
    </source>
</evidence>
<dbReference type="InterPro" id="IPR038765">
    <property type="entry name" value="Papain-like_cys_pep_sf"/>
</dbReference>
<feature type="domain" description="Ubiquitin-like protease family profile" evidence="6">
    <location>
        <begin position="718"/>
        <end position="890"/>
    </location>
</feature>
<dbReference type="GO" id="GO:0006508">
    <property type="term" value="P:proteolysis"/>
    <property type="evidence" value="ECO:0007669"/>
    <property type="project" value="UniProtKB-KW"/>
</dbReference>
<dbReference type="Gene3D" id="3.40.395.10">
    <property type="entry name" value="Adenoviral Proteinase, Chain A"/>
    <property type="match status" value="1"/>
</dbReference>
<accession>A0A194V7M5</accession>
<feature type="compositionally biased region" description="Basic and acidic residues" evidence="5">
    <location>
        <begin position="538"/>
        <end position="556"/>
    </location>
</feature>
<evidence type="ECO:0000256" key="5">
    <source>
        <dbReference type="SAM" id="MobiDB-lite"/>
    </source>
</evidence>
<name>A0A194V7M5_CYTMA</name>
<dbReference type="Proteomes" id="UP000078576">
    <property type="component" value="Unassembled WGS sequence"/>
</dbReference>
<dbReference type="OrthoDB" id="1939479at2759"/>
<feature type="region of interest" description="Disordered" evidence="5">
    <location>
        <begin position="538"/>
        <end position="576"/>
    </location>
</feature>
<reference evidence="8" key="1">
    <citation type="submission" date="2014-12" db="EMBL/GenBank/DDBJ databases">
        <title>Genome Sequence of Valsa Canker Pathogens Uncovers a Specific Adaption of Colonization on Woody Bark.</title>
        <authorList>
            <person name="Yin Z."/>
            <person name="Liu H."/>
            <person name="Gao X."/>
            <person name="Li Z."/>
            <person name="Song N."/>
            <person name="Ke X."/>
            <person name="Dai Q."/>
            <person name="Wu Y."/>
            <person name="Sun Y."/>
            <person name="Xu J.-R."/>
            <person name="Kang Z.K."/>
            <person name="Wang L."/>
            <person name="Huang L."/>
        </authorList>
    </citation>
    <scope>NUCLEOTIDE SEQUENCE [LARGE SCALE GENOMIC DNA]</scope>
    <source>
        <strain evidence="8">SXYL134</strain>
    </source>
</reference>
<dbReference type="AlphaFoldDB" id="A0A194V7M5"/>
<keyword evidence="4" id="KW-0788">Thiol protease</keyword>
<dbReference type="GO" id="GO:0016929">
    <property type="term" value="F:deSUMOylase activity"/>
    <property type="evidence" value="ECO:0007669"/>
    <property type="project" value="TreeGrafter"/>
</dbReference>
<evidence type="ECO:0000313" key="7">
    <source>
        <dbReference type="EMBL" id="KUI59940.1"/>
    </source>
</evidence>
<organism evidence="7 8">
    <name type="scientific">Cytospora mali</name>
    <name type="common">Apple Valsa canker fungus</name>
    <name type="synonym">Valsa mali</name>
    <dbReference type="NCBI Taxonomy" id="578113"/>
    <lineage>
        <taxon>Eukaryota</taxon>
        <taxon>Fungi</taxon>
        <taxon>Dikarya</taxon>
        <taxon>Ascomycota</taxon>
        <taxon>Pezizomycotina</taxon>
        <taxon>Sordariomycetes</taxon>
        <taxon>Sordariomycetidae</taxon>
        <taxon>Diaporthales</taxon>
        <taxon>Cytosporaceae</taxon>
        <taxon>Cytospora</taxon>
    </lineage>
</organism>
<dbReference type="GO" id="GO:0016926">
    <property type="term" value="P:protein desumoylation"/>
    <property type="evidence" value="ECO:0007669"/>
    <property type="project" value="TreeGrafter"/>
</dbReference>
<evidence type="ECO:0000256" key="2">
    <source>
        <dbReference type="ARBA" id="ARBA00022670"/>
    </source>
</evidence>
<protein>
    <submittedName>
        <fullName evidence="7">Ubiquitin-like-specific protease ESD4</fullName>
    </submittedName>
</protein>
<dbReference type="PANTHER" id="PTHR12606">
    <property type="entry name" value="SENTRIN/SUMO-SPECIFIC PROTEASE"/>
    <property type="match status" value="1"/>
</dbReference>
<evidence type="ECO:0000259" key="6">
    <source>
        <dbReference type="PROSITE" id="PS50600"/>
    </source>
</evidence>
<feature type="compositionally biased region" description="Basic residues" evidence="5">
    <location>
        <begin position="410"/>
        <end position="423"/>
    </location>
</feature>